<dbReference type="GO" id="GO:0016740">
    <property type="term" value="F:transferase activity"/>
    <property type="evidence" value="ECO:0007669"/>
    <property type="project" value="UniProtKB-KW"/>
</dbReference>
<dbReference type="Proteomes" id="UP000186456">
    <property type="component" value="Unassembled WGS sequence"/>
</dbReference>
<name>A0A1H0KS36_MICTS</name>
<dbReference type="AlphaFoldDB" id="A0A1H0KS36"/>
<accession>A0A1H0KS36</accession>
<dbReference type="InterPro" id="IPR007739">
    <property type="entry name" value="RgpF"/>
</dbReference>
<dbReference type="Pfam" id="PF05045">
    <property type="entry name" value="RgpF"/>
    <property type="match status" value="1"/>
</dbReference>
<sequence>MKTAELIGDWTRPADLFPDDGKRLLIYVVFDRRGEVGDFVVYALEHFRAFCDEIVVVSNGPLTVQGRERLEAVGDVVLERPNEGYDIWGYKHGLDAVGDRVAEFDELLLVNDTWFGPIRPFGPIFDRMNAHPLHFWGMTDHLRVEPHPFTSESDYLPYHLQSYWVAVRRRMFESPEWEAYWRDLPAMTTYSDAVTKHEGVFTEHFTQLGFSGEVAFPTLTDKIENHAVLYAEQLIDAGCPTLKRRPFFQWPVYLDRVAVVGKWTLEAAERNGYPVEMIFDDLARNVEPRVLNADAALLRVLSPTDDGYDPSRPLRTAVMAHIFYVEMTDEIIDRALFLPGPVDLIVTTPDAERARAIEDIIARRELPGHSEVRVVASNNGRDQAAFLIGCRDILLSDRYELIVKIHSKKTPQDGANVGRHFRRHQFENLLAGPHEAANVVALFQQQPGLGLAFPPTVHLGHPTMGHGWWANRPGVEELCAKLGVRVPLDEVSPLAPFGSMFFARPEALRLLAEQEWTYDQFGGPEAYIDGSLAHVLERMPVYAAGELGYHSMTIATPAYLAKSYTAFDYNLDQMSVTMPEDTQHQITFLRSAGYIGWGRFRDFVDMWVRLHRPGAAEKVERGFARTERMRGLLWRARRRIRRG</sequence>
<evidence type="ECO:0000313" key="1">
    <source>
        <dbReference type="EMBL" id="SDO58767.1"/>
    </source>
</evidence>
<reference evidence="1 2" key="1">
    <citation type="submission" date="2016-10" db="EMBL/GenBank/DDBJ databases">
        <authorList>
            <person name="de Groot N.N."/>
        </authorList>
    </citation>
    <scope>NUCLEOTIDE SEQUENCE [LARGE SCALE GENOMIC DNA]</scope>
    <source>
        <strain evidence="1 2">StLB037</strain>
    </source>
</reference>
<dbReference type="RefSeq" id="WP_074694096.1">
    <property type="nucleotide sequence ID" value="NZ_FNJN01000001.1"/>
</dbReference>
<keyword evidence="1" id="KW-0808">Transferase</keyword>
<dbReference type="EMBL" id="FNJN01000001">
    <property type="protein sequence ID" value="SDO58767.1"/>
    <property type="molecule type" value="Genomic_DNA"/>
</dbReference>
<evidence type="ECO:0000313" key="2">
    <source>
        <dbReference type="Proteomes" id="UP000186456"/>
    </source>
</evidence>
<gene>
    <name evidence="1" type="ORF">SAMN04487788_0156</name>
</gene>
<protein>
    <submittedName>
        <fullName evidence="1">Rhamnosyltransferase</fullName>
    </submittedName>
</protein>
<proteinExistence type="predicted"/>
<organism evidence="1 2">
    <name type="scientific">Microbacterium testaceum (strain StLB037)</name>
    <dbReference type="NCBI Taxonomy" id="979556"/>
    <lineage>
        <taxon>Bacteria</taxon>
        <taxon>Bacillati</taxon>
        <taxon>Actinomycetota</taxon>
        <taxon>Actinomycetes</taxon>
        <taxon>Micrococcales</taxon>
        <taxon>Microbacteriaceae</taxon>
        <taxon>Microbacterium</taxon>
    </lineage>
</organism>